<evidence type="ECO:0008006" key="6">
    <source>
        <dbReference type="Google" id="ProtNLM"/>
    </source>
</evidence>
<dbReference type="InterPro" id="IPR013519">
    <property type="entry name" value="Int_alpha_beta-p"/>
</dbReference>
<dbReference type="OrthoDB" id="291134at2"/>
<organism evidence="4 5">
    <name type="scientific">Saltatorellus ferox</name>
    <dbReference type="NCBI Taxonomy" id="2528018"/>
    <lineage>
        <taxon>Bacteria</taxon>
        <taxon>Pseudomonadati</taxon>
        <taxon>Planctomycetota</taxon>
        <taxon>Planctomycetia</taxon>
        <taxon>Planctomycetia incertae sedis</taxon>
        <taxon>Saltatorellus</taxon>
    </lineage>
</organism>
<evidence type="ECO:0000256" key="1">
    <source>
        <dbReference type="ARBA" id="ARBA00022729"/>
    </source>
</evidence>
<keyword evidence="2" id="KW-0677">Repeat</keyword>
<keyword evidence="1" id="KW-0732">Signal</keyword>
<proteinExistence type="predicted"/>
<dbReference type="InterPro" id="IPR028994">
    <property type="entry name" value="Integrin_alpha_N"/>
</dbReference>
<dbReference type="EMBL" id="CP036434">
    <property type="protein sequence ID" value="QDV04791.1"/>
    <property type="molecule type" value="Genomic_DNA"/>
</dbReference>
<dbReference type="RefSeq" id="WP_145194236.1">
    <property type="nucleotide sequence ID" value="NZ_CP036434.1"/>
</dbReference>
<dbReference type="Proteomes" id="UP000320390">
    <property type="component" value="Chromosome"/>
</dbReference>
<keyword evidence="5" id="KW-1185">Reference proteome</keyword>
<dbReference type="Gene3D" id="2.130.10.130">
    <property type="entry name" value="Integrin alpha, N-terminal"/>
    <property type="match status" value="1"/>
</dbReference>
<dbReference type="PANTHER" id="PTHR36220:SF1">
    <property type="entry name" value="GAMMA TUBULIN COMPLEX COMPONENT C-TERMINAL DOMAIN-CONTAINING PROTEIN"/>
    <property type="match status" value="1"/>
</dbReference>
<dbReference type="PANTHER" id="PTHR36220">
    <property type="entry name" value="UNNAMED PRODUCT"/>
    <property type="match status" value="1"/>
</dbReference>
<evidence type="ECO:0000256" key="3">
    <source>
        <dbReference type="ARBA" id="ARBA00023180"/>
    </source>
</evidence>
<name>A0A518EL64_9BACT</name>
<reference evidence="4 5" key="1">
    <citation type="submission" date="2019-02" db="EMBL/GenBank/DDBJ databases">
        <title>Deep-cultivation of Planctomycetes and their phenomic and genomic characterization uncovers novel biology.</title>
        <authorList>
            <person name="Wiegand S."/>
            <person name="Jogler M."/>
            <person name="Boedeker C."/>
            <person name="Pinto D."/>
            <person name="Vollmers J."/>
            <person name="Rivas-Marin E."/>
            <person name="Kohn T."/>
            <person name="Peeters S.H."/>
            <person name="Heuer A."/>
            <person name="Rast P."/>
            <person name="Oberbeckmann S."/>
            <person name="Bunk B."/>
            <person name="Jeske O."/>
            <person name="Meyerdierks A."/>
            <person name="Storesund J.E."/>
            <person name="Kallscheuer N."/>
            <person name="Luecker S."/>
            <person name="Lage O.M."/>
            <person name="Pohl T."/>
            <person name="Merkel B.J."/>
            <person name="Hornburger P."/>
            <person name="Mueller R.-W."/>
            <person name="Bruemmer F."/>
            <person name="Labrenz M."/>
            <person name="Spormann A.M."/>
            <person name="Op den Camp H."/>
            <person name="Overmann J."/>
            <person name="Amann R."/>
            <person name="Jetten M.S.M."/>
            <person name="Mascher T."/>
            <person name="Medema M.H."/>
            <person name="Devos D.P."/>
            <person name="Kaster A.-K."/>
            <person name="Ovreas L."/>
            <person name="Rohde M."/>
            <person name="Galperin M.Y."/>
            <person name="Jogler C."/>
        </authorList>
    </citation>
    <scope>NUCLEOTIDE SEQUENCE [LARGE SCALE GENOMIC DNA]</scope>
    <source>
        <strain evidence="4 5">Poly30</strain>
    </source>
</reference>
<evidence type="ECO:0000256" key="2">
    <source>
        <dbReference type="ARBA" id="ARBA00022737"/>
    </source>
</evidence>
<sequence>MIYLLALVSPFLQGPRVTGPDVLVDVGPAPAGRFGEDVAIDGGLMAVGSPGSSSNPMAPGTVSLFRLGATSWQLETRLEAPPGIGSAPAFGMSVDVDQGPFGEFVIVGAPGAQLTAGGVQRGAAFVYEFTGAGWTLVSTVLGDGALTAFGAAVAIDETTAVIGQTDFDGRAFSASRRPAGDWQLDGELPRPGTVFAGADFGTVVDIEKHLIVVGAPGEDSAGYDSGAAYVYRRTTPSGSSFGLEIRLEHPSAATVTYQGSDVAVDVTGFGIERVLVGSQDEKAFVWRRDIHSAWSLEALLTAFDGETGGWGKSVALDGSRLVVGAPWRIGSAPGSGVAMGFTLDSLSAGQQGWAPTAMFHPGLAIDEGVGGAVAISGPLVAVGASLFDGPSTDSGAVLSYVTVPRQGLVHCAGRENSVHSTASIAAFGSPFAMEENLGFDVTGLPPGTVGFLLTSRDRAQIPGLGGGAGDLCLGGMIARLSLYPQTADPSGNATVILDFHGLPASVQLVTGSTWSFQWWHRDGGSSPTSNTSHAVELTFL</sequence>
<evidence type="ECO:0000313" key="4">
    <source>
        <dbReference type="EMBL" id="QDV04791.1"/>
    </source>
</evidence>
<dbReference type="SMART" id="SM00191">
    <property type="entry name" value="Int_alpha"/>
    <property type="match status" value="3"/>
</dbReference>
<evidence type="ECO:0000313" key="5">
    <source>
        <dbReference type="Proteomes" id="UP000320390"/>
    </source>
</evidence>
<dbReference type="AlphaFoldDB" id="A0A518EL64"/>
<protein>
    <recommendedName>
        <fullName evidence="6">FG-GAP repeat protein</fullName>
    </recommendedName>
</protein>
<gene>
    <name evidence="4" type="ORF">Poly30_02840</name>
</gene>
<accession>A0A518EL64</accession>
<dbReference type="InterPro" id="IPR013517">
    <property type="entry name" value="FG-GAP"/>
</dbReference>
<keyword evidence="3" id="KW-0325">Glycoprotein</keyword>
<dbReference type="Pfam" id="PF14312">
    <property type="entry name" value="FG-GAP_2"/>
    <property type="match status" value="2"/>
</dbReference>